<feature type="region of interest" description="Disordered" evidence="1">
    <location>
        <begin position="82"/>
        <end position="102"/>
    </location>
</feature>
<protein>
    <submittedName>
        <fullName evidence="2">Uncharacterized protein</fullName>
    </submittedName>
</protein>
<organism evidence="2 3">
    <name type="scientific">Folsomia candida</name>
    <name type="common">Springtail</name>
    <dbReference type="NCBI Taxonomy" id="158441"/>
    <lineage>
        <taxon>Eukaryota</taxon>
        <taxon>Metazoa</taxon>
        <taxon>Ecdysozoa</taxon>
        <taxon>Arthropoda</taxon>
        <taxon>Hexapoda</taxon>
        <taxon>Collembola</taxon>
        <taxon>Entomobryomorpha</taxon>
        <taxon>Isotomoidea</taxon>
        <taxon>Isotomidae</taxon>
        <taxon>Proisotominae</taxon>
        <taxon>Folsomia</taxon>
    </lineage>
</organism>
<comment type="caution">
    <text evidence="2">The sequence shown here is derived from an EMBL/GenBank/DDBJ whole genome shotgun (WGS) entry which is preliminary data.</text>
</comment>
<feature type="compositionally biased region" description="Basic and acidic residues" evidence="1">
    <location>
        <begin position="91"/>
        <end position="102"/>
    </location>
</feature>
<dbReference type="AlphaFoldDB" id="A0A226D119"/>
<gene>
    <name evidence="2" type="ORF">Fcan01_26714</name>
</gene>
<evidence type="ECO:0000313" key="3">
    <source>
        <dbReference type="Proteomes" id="UP000198287"/>
    </source>
</evidence>
<sequence length="102" mass="11769">MQINESIGEFTSSSRNFSNFTHFHRVHIEKKRAKGRKLVANCGAGFGGKIFLLLRNKSRLSPKFEPLPEIEILLEEELPSRRWRSGGQPDISRRTESACRRK</sequence>
<accession>A0A226D119</accession>
<reference evidence="2 3" key="1">
    <citation type="submission" date="2015-12" db="EMBL/GenBank/DDBJ databases">
        <title>The genome of Folsomia candida.</title>
        <authorList>
            <person name="Faddeeva A."/>
            <person name="Derks M.F."/>
            <person name="Anvar Y."/>
            <person name="Smit S."/>
            <person name="Van Straalen N."/>
            <person name="Roelofs D."/>
        </authorList>
    </citation>
    <scope>NUCLEOTIDE SEQUENCE [LARGE SCALE GENOMIC DNA]</scope>
    <source>
        <strain evidence="2 3">VU population</strain>
        <tissue evidence="2">Whole body</tissue>
    </source>
</reference>
<evidence type="ECO:0000313" key="2">
    <source>
        <dbReference type="EMBL" id="OXA38498.1"/>
    </source>
</evidence>
<evidence type="ECO:0000256" key="1">
    <source>
        <dbReference type="SAM" id="MobiDB-lite"/>
    </source>
</evidence>
<dbReference type="EMBL" id="LNIX01000045">
    <property type="protein sequence ID" value="OXA38498.1"/>
    <property type="molecule type" value="Genomic_DNA"/>
</dbReference>
<keyword evidence="3" id="KW-1185">Reference proteome</keyword>
<name>A0A226D119_FOLCA</name>
<proteinExistence type="predicted"/>
<dbReference type="Proteomes" id="UP000198287">
    <property type="component" value="Unassembled WGS sequence"/>
</dbReference>